<dbReference type="InterPro" id="IPR018490">
    <property type="entry name" value="cNMP-bd_dom_sf"/>
</dbReference>
<dbReference type="SMART" id="SM00100">
    <property type="entry name" value="cNMP"/>
    <property type="match status" value="1"/>
</dbReference>
<dbReference type="AlphaFoldDB" id="A0A7W6FW66"/>
<evidence type="ECO:0000313" key="7">
    <source>
        <dbReference type="Proteomes" id="UP000531216"/>
    </source>
</evidence>
<dbReference type="GO" id="GO:0005829">
    <property type="term" value="C:cytosol"/>
    <property type="evidence" value="ECO:0007669"/>
    <property type="project" value="TreeGrafter"/>
</dbReference>
<proteinExistence type="predicted"/>
<dbReference type="Proteomes" id="UP000531216">
    <property type="component" value="Unassembled WGS sequence"/>
</dbReference>
<dbReference type="PANTHER" id="PTHR24567">
    <property type="entry name" value="CRP FAMILY TRANSCRIPTIONAL REGULATORY PROTEIN"/>
    <property type="match status" value="1"/>
</dbReference>
<keyword evidence="1" id="KW-0805">Transcription regulation</keyword>
<keyword evidence="3" id="KW-0804">Transcription</keyword>
<evidence type="ECO:0000313" key="6">
    <source>
        <dbReference type="EMBL" id="MBB3937560.1"/>
    </source>
</evidence>
<dbReference type="GO" id="GO:0003700">
    <property type="term" value="F:DNA-binding transcription factor activity"/>
    <property type="evidence" value="ECO:0007669"/>
    <property type="project" value="TreeGrafter"/>
</dbReference>
<dbReference type="InterPro" id="IPR050397">
    <property type="entry name" value="Env_Response_Regulators"/>
</dbReference>
<keyword evidence="7" id="KW-1185">Reference proteome</keyword>
<protein>
    <submittedName>
        <fullName evidence="6">CRP-like cAMP-binding protein</fullName>
    </submittedName>
</protein>
<sequence length="234" mass="26058">MRESSQTNGSLNGEMARDLRALPMFQRLSEATIRELNRQARWLDVREGATIVLPGDLLDKVFVVTRGEFWFFAYTEEGKVVSLRESSVGSFIGEAALVGGFTANFAVEASADSTVAVIKPAAILDLFCQDRELVLSLLRSAIDREQVLIEQVVELTTLDVSQRIRSELMRLCRKHARHDGSASIHPIPTHSDIACRIGTYREAVSRTMSHLQYAGIIIREDDRLLVPDVTKLGS</sequence>
<gene>
    <name evidence="6" type="ORF">GGR05_003727</name>
</gene>
<dbReference type="InterPro" id="IPR014710">
    <property type="entry name" value="RmlC-like_jellyroll"/>
</dbReference>
<evidence type="ECO:0000256" key="2">
    <source>
        <dbReference type="ARBA" id="ARBA00023125"/>
    </source>
</evidence>
<dbReference type="InterPro" id="IPR036390">
    <property type="entry name" value="WH_DNA-bd_sf"/>
</dbReference>
<reference evidence="6 7" key="1">
    <citation type="submission" date="2020-08" db="EMBL/GenBank/DDBJ databases">
        <title>Genomic Encyclopedia of Type Strains, Phase IV (KMG-IV): sequencing the most valuable type-strain genomes for metagenomic binning, comparative biology and taxonomic classification.</title>
        <authorList>
            <person name="Goeker M."/>
        </authorList>
    </citation>
    <scope>NUCLEOTIDE SEQUENCE [LARGE SCALE GENOMIC DNA]</scope>
    <source>
        <strain evidence="6 7">DSM 25024</strain>
    </source>
</reference>
<dbReference type="SUPFAM" id="SSF46785">
    <property type="entry name" value="Winged helix' DNA-binding domain"/>
    <property type="match status" value="1"/>
</dbReference>
<dbReference type="PROSITE" id="PS51063">
    <property type="entry name" value="HTH_CRP_2"/>
    <property type="match status" value="1"/>
</dbReference>
<dbReference type="InterPro" id="IPR000595">
    <property type="entry name" value="cNMP-bd_dom"/>
</dbReference>
<accession>A0A7W6FW66</accession>
<dbReference type="RefSeq" id="WP_183193314.1">
    <property type="nucleotide sequence ID" value="NZ_CP181348.1"/>
</dbReference>
<evidence type="ECO:0000256" key="3">
    <source>
        <dbReference type="ARBA" id="ARBA00023163"/>
    </source>
</evidence>
<dbReference type="Gene3D" id="1.10.10.10">
    <property type="entry name" value="Winged helix-like DNA-binding domain superfamily/Winged helix DNA-binding domain"/>
    <property type="match status" value="1"/>
</dbReference>
<dbReference type="CDD" id="cd00038">
    <property type="entry name" value="CAP_ED"/>
    <property type="match status" value="1"/>
</dbReference>
<dbReference type="GO" id="GO:0003677">
    <property type="term" value="F:DNA binding"/>
    <property type="evidence" value="ECO:0007669"/>
    <property type="project" value="UniProtKB-KW"/>
</dbReference>
<feature type="domain" description="HTH crp-type" evidence="5">
    <location>
        <begin position="158"/>
        <end position="230"/>
    </location>
</feature>
<dbReference type="InterPro" id="IPR012318">
    <property type="entry name" value="HTH_CRP"/>
</dbReference>
<organism evidence="6 7">
    <name type="scientific">Aureimonas phyllosphaerae</name>
    <dbReference type="NCBI Taxonomy" id="1166078"/>
    <lineage>
        <taxon>Bacteria</taxon>
        <taxon>Pseudomonadati</taxon>
        <taxon>Pseudomonadota</taxon>
        <taxon>Alphaproteobacteria</taxon>
        <taxon>Hyphomicrobiales</taxon>
        <taxon>Aurantimonadaceae</taxon>
        <taxon>Aureimonas</taxon>
    </lineage>
</organism>
<evidence type="ECO:0000259" key="5">
    <source>
        <dbReference type="PROSITE" id="PS51063"/>
    </source>
</evidence>
<name>A0A7W6FW66_9HYPH</name>
<comment type="caution">
    <text evidence="6">The sequence shown here is derived from an EMBL/GenBank/DDBJ whole genome shotgun (WGS) entry which is preliminary data.</text>
</comment>
<feature type="domain" description="Cyclic nucleotide-binding" evidence="4">
    <location>
        <begin position="24"/>
        <end position="155"/>
    </location>
</feature>
<dbReference type="Gene3D" id="2.60.120.10">
    <property type="entry name" value="Jelly Rolls"/>
    <property type="match status" value="1"/>
</dbReference>
<evidence type="ECO:0000256" key="1">
    <source>
        <dbReference type="ARBA" id="ARBA00023015"/>
    </source>
</evidence>
<dbReference type="EMBL" id="JACIDO010000010">
    <property type="protein sequence ID" value="MBB3937560.1"/>
    <property type="molecule type" value="Genomic_DNA"/>
</dbReference>
<dbReference type="Pfam" id="PF13545">
    <property type="entry name" value="HTH_Crp_2"/>
    <property type="match status" value="1"/>
</dbReference>
<dbReference type="Pfam" id="PF00027">
    <property type="entry name" value="cNMP_binding"/>
    <property type="match status" value="1"/>
</dbReference>
<dbReference type="InterPro" id="IPR036388">
    <property type="entry name" value="WH-like_DNA-bd_sf"/>
</dbReference>
<dbReference type="PROSITE" id="PS50042">
    <property type="entry name" value="CNMP_BINDING_3"/>
    <property type="match status" value="1"/>
</dbReference>
<keyword evidence="2" id="KW-0238">DNA-binding</keyword>
<dbReference type="PANTHER" id="PTHR24567:SF26">
    <property type="entry name" value="REGULATORY PROTEIN YEIL"/>
    <property type="match status" value="1"/>
</dbReference>
<evidence type="ECO:0000259" key="4">
    <source>
        <dbReference type="PROSITE" id="PS50042"/>
    </source>
</evidence>
<dbReference type="SUPFAM" id="SSF51206">
    <property type="entry name" value="cAMP-binding domain-like"/>
    <property type="match status" value="1"/>
</dbReference>